<feature type="compositionally biased region" description="Basic and acidic residues" evidence="1">
    <location>
        <begin position="603"/>
        <end position="615"/>
    </location>
</feature>
<feature type="compositionally biased region" description="Polar residues" evidence="1">
    <location>
        <begin position="127"/>
        <end position="150"/>
    </location>
</feature>
<comment type="caution">
    <text evidence="2">The sequence shown here is derived from an EMBL/GenBank/DDBJ whole genome shotgun (WGS) entry which is preliminary data.</text>
</comment>
<feature type="compositionally biased region" description="Polar residues" evidence="1">
    <location>
        <begin position="98"/>
        <end position="113"/>
    </location>
</feature>
<feature type="compositionally biased region" description="Low complexity" evidence="1">
    <location>
        <begin position="246"/>
        <end position="261"/>
    </location>
</feature>
<feature type="compositionally biased region" description="Polar residues" evidence="1">
    <location>
        <begin position="279"/>
        <end position="310"/>
    </location>
</feature>
<reference evidence="2" key="1">
    <citation type="submission" date="2021-03" db="EMBL/GenBank/DDBJ databases">
        <authorList>
            <person name="Bekaert M."/>
        </authorList>
    </citation>
    <scope>NUCLEOTIDE SEQUENCE</scope>
</reference>
<feature type="compositionally biased region" description="Polar residues" evidence="1">
    <location>
        <begin position="476"/>
        <end position="498"/>
    </location>
</feature>
<feature type="compositionally biased region" description="Basic and acidic residues" evidence="1">
    <location>
        <begin position="652"/>
        <end position="664"/>
    </location>
</feature>
<feature type="compositionally biased region" description="Basic and acidic residues" evidence="1">
    <location>
        <begin position="372"/>
        <end position="389"/>
    </location>
</feature>
<feature type="compositionally biased region" description="Basic and acidic residues" evidence="1">
    <location>
        <begin position="222"/>
        <end position="240"/>
    </location>
</feature>
<keyword evidence="3" id="KW-1185">Reference proteome</keyword>
<proteinExistence type="predicted"/>
<accession>A0A8S3RSZ2</accession>
<evidence type="ECO:0000313" key="2">
    <source>
        <dbReference type="EMBL" id="CAG2209948.1"/>
    </source>
</evidence>
<feature type="compositionally biased region" description="Polar residues" evidence="1">
    <location>
        <begin position="574"/>
        <end position="602"/>
    </location>
</feature>
<dbReference type="EMBL" id="CAJPWZ010001218">
    <property type="protein sequence ID" value="CAG2209948.1"/>
    <property type="molecule type" value="Genomic_DNA"/>
</dbReference>
<feature type="compositionally biased region" description="Basic and acidic residues" evidence="1">
    <location>
        <begin position="114"/>
        <end position="126"/>
    </location>
</feature>
<feature type="compositionally biased region" description="Polar residues" evidence="1">
    <location>
        <begin position="390"/>
        <end position="401"/>
    </location>
</feature>
<sequence length="664" mass="73234">MRISITGVHHRNYRETLSSNILRRITIPPQQHLPRNSYKTTDLPADETDTSRTSETMNKMNEDKTKDQSVQANENVRIATAIESKDEIPEIPHLQGSCHPTNSPTDTKPSDLNNELKDKETKRQSASDKTTTSRPPPGSRNTSRPTSASKTTKEINGQADDEVFSGTQTPPDRQSRPLSGIDKTSRPTSANKTTKQIDDDIMTKEAKGPIVVNNENVSRPTSKSEESPRPSNKETKRQSSSDKTTTSRPPSGSRNGSRPTSASKTTKEINGQADDEVLTGTQTPPDRQSRPSSGIDKTSKPTSANKTTKQIDNDIMTSEAEGPIVVNNENVSRPTSKSEDSPRPSSTNDKTADVLPADETDISKASETMNKMNKDKIKDQSDPANEKVTETTLPSIGSHSRPLQEQKHLDSYLQSKPKMRYLEIPHLQGNCHLSIMYQVQQLKPIQYPGQNSPTDTKLSDLNNELEDKETKRQSSSDKITTSRPPQGQETHQDQQVSKTTKEINGQADDEVFSGTQTPPDRQSRPLEVKSPVNNVSSSTAEANTISRTNSPTDTKPSDLNNELEDKEIKRQSSSDKINTSRPPQGQENASRPTSASTQTPPDRQSRPSSEIDKTSRPTCANKATKQIDDDIMTSEAEGPIVVNNENVSRPTSKSEDSPKTFEYQ</sequence>
<feature type="compositionally biased region" description="Polar residues" evidence="1">
    <location>
        <begin position="446"/>
        <end position="462"/>
    </location>
</feature>
<feature type="compositionally biased region" description="Basic and acidic residues" evidence="1">
    <location>
        <begin position="195"/>
        <end position="207"/>
    </location>
</feature>
<dbReference type="Proteomes" id="UP000683360">
    <property type="component" value="Unassembled WGS sequence"/>
</dbReference>
<protein>
    <submittedName>
        <fullName evidence="2">Uncharacterized protein</fullName>
    </submittedName>
</protein>
<organism evidence="2 3">
    <name type="scientific">Mytilus edulis</name>
    <name type="common">Blue mussel</name>
    <dbReference type="NCBI Taxonomy" id="6550"/>
    <lineage>
        <taxon>Eukaryota</taxon>
        <taxon>Metazoa</taxon>
        <taxon>Spiralia</taxon>
        <taxon>Lophotrochozoa</taxon>
        <taxon>Mollusca</taxon>
        <taxon>Bivalvia</taxon>
        <taxon>Autobranchia</taxon>
        <taxon>Pteriomorphia</taxon>
        <taxon>Mytilida</taxon>
        <taxon>Mytiloidea</taxon>
        <taxon>Mytilidae</taxon>
        <taxon>Mytilinae</taxon>
        <taxon>Mytilus</taxon>
    </lineage>
</organism>
<dbReference type="AlphaFoldDB" id="A0A8S3RSZ2"/>
<name>A0A8S3RSZ2_MYTED</name>
<feature type="region of interest" description="Disordered" evidence="1">
    <location>
        <begin position="26"/>
        <end position="408"/>
    </location>
</feature>
<feature type="compositionally biased region" description="Polar residues" evidence="1">
    <location>
        <begin position="531"/>
        <end position="560"/>
    </location>
</feature>
<gene>
    <name evidence="2" type="ORF">MEDL_24131</name>
</gene>
<evidence type="ECO:0000313" key="3">
    <source>
        <dbReference type="Proteomes" id="UP000683360"/>
    </source>
</evidence>
<evidence type="ECO:0000256" key="1">
    <source>
        <dbReference type="SAM" id="MobiDB-lite"/>
    </source>
</evidence>
<feature type="region of interest" description="Disordered" evidence="1">
    <location>
        <begin position="446"/>
        <end position="664"/>
    </location>
</feature>